<evidence type="ECO:0000259" key="7">
    <source>
        <dbReference type="SMART" id="SM00848"/>
    </source>
</evidence>
<dbReference type="AlphaFoldDB" id="A0A9P0GLE4"/>
<dbReference type="InterPro" id="IPR038765">
    <property type="entry name" value="Papain-like_cys_pep_sf"/>
</dbReference>
<dbReference type="InterPro" id="IPR013201">
    <property type="entry name" value="Prot_inhib_I29"/>
</dbReference>
<evidence type="ECO:0000313" key="8">
    <source>
        <dbReference type="EMBL" id="CAH1153754.1"/>
    </source>
</evidence>
<dbReference type="PANTHER" id="PTHR12411">
    <property type="entry name" value="CYSTEINE PROTEASE FAMILY C1-RELATED"/>
    <property type="match status" value="1"/>
</dbReference>
<dbReference type="EMBL" id="OU896720">
    <property type="protein sequence ID" value="CAH1153754.1"/>
    <property type="molecule type" value="Genomic_DNA"/>
</dbReference>
<keyword evidence="3" id="KW-0378">Hydrolase</keyword>
<feature type="chain" id="PRO_5040198268" description="Cathepsin L1-like" evidence="5">
    <location>
        <begin position="20"/>
        <end position="335"/>
    </location>
</feature>
<evidence type="ECO:0000256" key="2">
    <source>
        <dbReference type="ARBA" id="ARBA00022670"/>
    </source>
</evidence>
<dbReference type="InterPro" id="IPR039417">
    <property type="entry name" value="Peptidase_C1A_papain-like"/>
</dbReference>
<dbReference type="Pfam" id="PF08246">
    <property type="entry name" value="Inhibitor_I29"/>
    <property type="match status" value="1"/>
</dbReference>
<keyword evidence="2" id="KW-0645">Protease</keyword>
<sequence>MSYLLRLLLFVFFIKTVFSQYEYEHVDTLDVEEQWNEFKRKFNKTYSDFHDIIKRKAWEENLDRIKKHNEEADQGLHSFYIKENDFTDMNTQSYLQKMVKLTKSRHRKVNPETVGDFYDKVMHIPEEINWVKKGFKTPVYNQVDCGSCYAFSIASAIQAQIFKQTDKLVPLSEQQIIDCSVSYGNYGCAGGSLRNTLRYLEHVGGLMTYKDYPYKKKQQKCTYDKHMAIVNITSWAVLPARDERALEVAVARIGPIAASINASPHTFQLYHKGLYDDDSCSSNTVNHAMLIVGYTKDAWILKNWWGRHWGENGYMRLRRNRNRCGIANYAAYALV</sequence>
<dbReference type="FunFam" id="3.90.70.10:FF:000006">
    <property type="entry name" value="Cathepsin S"/>
    <property type="match status" value="1"/>
</dbReference>
<dbReference type="SMART" id="SM00645">
    <property type="entry name" value="Pept_C1"/>
    <property type="match status" value="1"/>
</dbReference>
<keyword evidence="9" id="KW-1185">Reference proteome</keyword>
<dbReference type="Proteomes" id="UP001153737">
    <property type="component" value="Chromosome 14"/>
</dbReference>
<dbReference type="CDD" id="cd02248">
    <property type="entry name" value="Peptidase_C1A"/>
    <property type="match status" value="1"/>
</dbReference>
<dbReference type="Gene3D" id="3.90.70.10">
    <property type="entry name" value="Cysteine proteinases"/>
    <property type="match status" value="1"/>
</dbReference>
<dbReference type="InterPro" id="IPR000668">
    <property type="entry name" value="Peptidase_C1A_C"/>
</dbReference>
<dbReference type="InterPro" id="IPR013128">
    <property type="entry name" value="Peptidase_C1A"/>
</dbReference>
<accession>A0A9P0GLE4</accession>
<evidence type="ECO:0000256" key="4">
    <source>
        <dbReference type="ARBA" id="ARBA00022807"/>
    </source>
</evidence>
<evidence type="ECO:0000256" key="5">
    <source>
        <dbReference type="SAM" id="SignalP"/>
    </source>
</evidence>
<evidence type="ECO:0000256" key="3">
    <source>
        <dbReference type="ARBA" id="ARBA00022801"/>
    </source>
</evidence>
<dbReference type="GO" id="GO:0008234">
    <property type="term" value="F:cysteine-type peptidase activity"/>
    <property type="evidence" value="ECO:0007669"/>
    <property type="project" value="UniProtKB-KW"/>
</dbReference>
<gene>
    <name evidence="8" type="ORF">PHAECO_LOCUS4446</name>
</gene>
<feature type="signal peptide" evidence="5">
    <location>
        <begin position="1"/>
        <end position="19"/>
    </location>
</feature>
<dbReference type="Pfam" id="PF00112">
    <property type="entry name" value="Peptidase_C1"/>
    <property type="match status" value="1"/>
</dbReference>
<reference evidence="8" key="2">
    <citation type="submission" date="2022-10" db="EMBL/GenBank/DDBJ databases">
        <authorList>
            <consortium name="ENA_rothamsted_submissions"/>
            <consortium name="culmorum"/>
            <person name="King R."/>
        </authorList>
    </citation>
    <scope>NUCLEOTIDE SEQUENCE</scope>
</reference>
<feature type="domain" description="Peptidase C1A papain C-terminal" evidence="6">
    <location>
        <begin position="124"/>
        <end position="334"/>
    </location>
</feature>
<dbReference type="OrthoDB" id="190265at2759"/>
<dbReference type="SUPFAM" id="SSF54001">
    <property type="entry name" value="Cysteine proteinases"/>
    <property type="match status" value="1"/>
</dbReference>
<evidence type="ECO:0000256" key="1">
    <source>
        <dbReference type="ARBA" id="ARBA00008455"/>
    </source>
</evidence>
<evidence type="ECO:0000259" key="6">
    <source>
        <dbReference type="SMART" id="SM00645"/>
    </source>
</evidence>
<evidence type="ECO:0008006" key="10">
    <source>
        <dbReference type="Google" id="ProtNLM"/>
    </source>
</evidence>
<evidence type="ECO:0000313" key="9">
    <source>
        <dbReference type="Proteomes" id="UP001153737"/>
    </source>
</evidence>
<proteinExistence type="inferred from homology"/>
<comment type="similarity">
    <text evidence="1">Belongs to the peptidase C1 family.</text>
</comment>
<feature type="domain" description="Cathepsin propeptide inhibitor" evidence="7">
    <location>
        <begin position="35"/>
        <end position="94"/>
    </location>
</feature>
<keyword evidence="5" id="KW-0732">Signal</keyword>
<dbReference type="SMART" id="SM00848">
    <property type="entry name" value="Inhibitor_I29"/>
    <property type="match status" value="1"/>
</dbReference>
<protein>
    <recommendedName>
        <fullName evidence="10">Cathepsin L1-like</fullName>
    </recommendedName>
</protein>
<keyword evidence="4" id="KW-0788">Thiol protease</keyword>
<name>A0A9P0GLE4_PHACE</name>
<organism evidence="8 9">
    <name type="scientific">Phaedon cochleariae</name>
    <name type="common">Mustard beetle</name>
    <dbReference type="NCBI Taxonomy" id="80249"/>
    <lineage>
        <taxon>Eukaryota</taxon>
        <taxon>Metazoa</taxon>
        <taxon>Ecdysozoa</taxon>
        <taxon>Arthropoda</taxon>
        <taxon>Hexapoda</taxon>
        <taxon>Insecta</taxon>
        <taxon>Pterygota</taxon>
        <taxon>Neoptera</taxon>
        <taxon>Endopterygota</taxon>
        <taxon>Coleoptera</taxon>
        <taxon>Polyphaga</taxon>
        <taxon>Cucujiformia</taxon>
        <taxon>Chrysomeloidea</taxon>
        <taxon>Chrysomelidae</taxon>
        <taxon>Chrysomelinae</taxon>
        <taxon>Chrysomelini</taxon>
        <taxon>Phaedon</taxon>
    </lineage>
</organism>
<reference evidence="8" key="1">
    <citation type="submission" date="2022-01" db="EMBL/GenBank/DDBJ databases">
        <authorList>
            <person name="King R."/>
        </authorList>
    </citation>
    <scope>NUCLEOTIDE SEQUENCE</scope>
</reference>
<dbReference type="GO" id="GO:0006508">
    <property type="term" value="P:proteolysis"/>
    <property type="evidence" value="ECO:0007669"/>
    <property type="project" value="UniProtKB-KW"/>
</dbReference>